<dbReference type="SUPFAM" id="SSF53850">
    <property type="entry name" value="Periplasmic binding protein-like II"/>
    <property type="match status" value="1"/>
</dbReference>
<dbReference type="GO" id="GO:0003700">
    <property type="term" value="F:DNA-binding transcription factor activity"/>
    <property type="evidence" value="ECO:0007669"/>
    <property type="project" value="InterPro"/>
</dbReference>
<dbReference type="PANTHER" id="PTHR30537:SF3">
    <property type="entry name" value="TRANSCRIPTIONAL REGULATORY PROTEIN"/>
    <property type="match status" value="1"/>
</dbReference>
<gene>
    <name evidence="6" type="ORF">FHW16_002869</name>
</gene>
<keyword evidence="3 6" id="KW-0238">DNA-binding</keyword>
<dbReference type="InterPro" id="IPR005119">
    <property type="entry name" value="LysR_subst-bd"/>
</dbReference>
<comment type="caution">
    <text evidence="6">The sequence shown here is derived from an EMBL/GenBank/DDBJ whole genome shotgun (WGS) entry which is preliminary data.</text>
</comment>
<evidence type="ECO:0000256" key="4">
    <source>
        <dbReference type="ARBA" id="ARBA00023163"/>
    </source>
</evidence>
<name>A0A839EGQ0_9HYPH</name>
<reference evidence="6 7" key="1">
    <citation type="submission" date="2020-07" db="EMBL/GenBank/DDBJ databases">
        <title>Genomic Encyclopedia of Type Strains, Phase IV (KMG-V): Genome sequencing to study the core and pangenomes of soil and plant-associated prokaryotes.</title>
        <authorList>
            <person name="Whitman W."/>
        </authorList>
    </citation>
    <scope>NUCLEOTIDE SEQUENCE [LARGE SCALE GENOMIC DNA]</scope>
    <source>
        <strain evidence="6 7">AN3</strain>
    </source>
</reference>
<dbReference type="InterPro" id="IPR000847">
    <property type="entry name" value="LysR_HTH_N"/>
</dbReference>
<dbReference type="InterPro" id="IPR058163">
    <property type="entry name" value="LysR-type_TF_proteobact-type"/>
</dbReference>
<dbReference type="PROSITE" id="PS50931">
    <property type="entry name" value="HTH_LYSR"/>
    <property type="match status" value="1"/>
</dbReference>
<dbReference type="GO" id="GO:0043565">
    <property type="term" value="F:sequence-specific DNA binding"/>
    <property type="evidence" value="ECO:0007669"/>
    <property type="project" value="TreeGrafter"/>
</dbReference>
<organism evidence="6 7">
    <name type="scientific">Phyllobacterium myrsinacearum</name>
    <dbReference type="NCBI Taxonomy" id="28101"/>
    <lineage>
        <taxon>Bacteria</taxon>
        <taxon>Pseudomonadati</taxon>
        <taxon>Pseudomonadota</taxon>
        <taxon>Alphaproteobacteria</taxon>
        <taxon>Hyphomicrobiales</taxon>
        <taxon>Phyllobacteriaceae</taxon>
        <taxon>Phyllobacterium</taxon>
    </lineage>
</organism>
<proteinExistence type="inferred from homology"/>
<dbReference type="Proteomes" id="UP000549052">
    <property type="component" value="Unassembled WGS sequence"/>
</dbReference>
<evidence type="ECO:0000256" key="2">
    <source>
        <dbReference type="ARBA" id="ARBA00023015"/>
    </source>
</evidence>
<dbReference type="Pfam" id="PF00126">
    <property type="entry name" value="HTH_1"/>
    <property type="match status" value="1"/>
</dbReference>
<evidence type="ECO:0000256" key="3">
    <source>
        <dbReference type="ARBA" id="ARBA00023125"/>
    </source>
</evidence>
<feature type="domain" description="HTH lysR-type" evidence="5">
    <location>
        <begin position="7"/>
        <end position="64"/>
    </location>
</feature>
<dbReference type="GO" id="GO:0006351">
    <property type="term" value="P:DNA-templated transcription"/>
    <property type="evidence" value="ECO:0007669"/>
    <property type="project" value="TreeGrafter"/>
</dbReference>
<comment type="similarity">
    <text evidence="1">Belongs to the LysR transcriptional regulatory family.</text>
</comment>
<evidence type="ECO:0000259" key="5">
    <source>
        <dbReference type="PROSITE" id="PS50931"/>
    </source>
</evidence>
<keyword evidence="4" id="KW-0804">Transcription</keyword>
<dbReference type="Gene3D" id="3.40.190.10">
    <property type="entry name" value="Periplasmic binding protein-like II"/>
    <property type="match status" value="2"/>
</dbReference>
<dbReference type="PANTHER" id="PTHR30537">
    <property type="entry name" value="HTH-TYPE TRANSCRIPTIONAL REGULATOR"/>
    <property type="match status" value="1"/>
</dbReference>
<accession>A0A839EGQ0</accession>
<evidence type="ECO:0000313" key="7">
    <source>
        <dbReference type="Proteomes" id="UP000549052"/>
    </source>
</evidence>
<dbReference type="AlphaFoldDB" id="A0A839EGQ0"/>
<dbReference type="SUPFAM" id="SSF46785">
    <property type="entry name" value="Winged helix' DNA-binding domain"/>
    <property type="match status" value="1"/>
</dbReference>
<dbReference type="Gene3D" id="1.10.10.10">
    <property type="entry name" value="Winged helix-like DNA-binding domain superfamily/Winged helix DNA-binding domain"/>
    <property type="match status" value="1"/>
</dbReference>
<evidence type="ECO:0000256" key="1">
    <source>
        <dbReference type="ARBA" id="ARBA00009437"/>
    </source>
</evidence>
<dbReference type="InterPro" id="IPR036388">
    <property type="entry name" value="WH-like_DNA-bd_sf"/>
</dbReference>
<dbReference type="EMBL" id="JACGXN010000003">
    <property type="protein sequence ID" value="MBA8879151.1"/>
    <property type="molecule type" value="Genomic_DNA"/>
</dbReference>
<keyword evidence="2" id="KW-0805">Transcription regulation</keyword>
<dbReference type="InterPro" id="IPR036390">
    <property type="entry name" value="WH_DNA-bd_sf"/>
</dbReference>
<protein>
    <submittedName>
        <fullName evidence="6">DNA-binding transcriptional LysR family regulator</fullName>
    </submittedName>
</protein>
<keyword evidence="7" id="KW-1185">Reference proteome</keyword>
<evidence type="ECO:0000313" key="6">
    <source>
        <dbReference type="EMBL" id="MBA8879151.1"/>
    </source>
</evidence>
<sequence length="303" mass="33301">MPNYTMIDWDDVRYFLAAARGGSVRAAAKSLGVNHSTVLRRIAQLEEHLGAQMFEKLPSGYRLTGAGEEVLEFANQMEASSHQLETRVFGRDQSVRGLLRVTLPPFLATHLLMPDIADFTRLHPDIEMEIVSTGEVVNLTNREADVAIRMVSDRKTLPLNLHGLKGPDLLAGVYMSRDRMAAWRAGASAPIRPIVIGGQAVPDWVDKGEFRATGIPFRTPDADAQIAAARQGIGMTKLPCFVGDADHLLARVPGIDLKSPATIWLLTQGETRKTKRVRLFTEFISHRLAAYAPLLAGRSISRG</sequence>
<dbReference type="Pfam" id="PF03466">
    <property type="entry name" value="LysR_substrate"/>
    <property type="match status" value="1"/>
</dbReference>